<evidence type="ECO:0000256" key="1">
    <source>
        <dbReference type="ARBA" id="ARBA00004173"/>
    </source>
</evidence>
<protein>
    <recommendedName>
        <fullName evidence="6">Large ribosomal subunit protein mL50</fullName>
    </recommendedName>
</protein>
<evidence type="ECO:0000313" key="7">
    <source>
        <dbReference type="EMBL" id="KAH3683582.1"/>
    </source>
</evidence>
<reference evidence="7" key="2">
    <citation type="submission" date="2021-01" db="EMBL/GenBank/DDBJ databases">
        <authorList>
            <person name="Schikora-Tamarit M.A."/>
        </authorList>
    </citation>
    <scope>NUCLEOTIDE SEQUENCE</scope>
    <source>
        <strain evidence="7">CBS2887</strain>
    </source>
</reference>
<comment type="caution">
    <text evidence="7">The sequence shown here is derived from an EMBL/GenBank/DDBJ whole genome shotgun (WGS) entry which is preliminary data.</text>
</comment>
<keyword evidence="5" id="KW-0687">Ribonucleoprotein</keyword>
<evidence type="ECO:0000256" key="3">
    <source>
        <dbReference type="ARBA" id="ARBA00022980"/>
    </source>
</evidence>
<gene>
    <name evidence="7" type="ORF">WICPIJ_005429</name>
</gene>
<keyword evidence="4" id="KW-0496">Mitochondrion</keyword>
<dbReference type="InterPro" id="IPR018305">
    <property type="entry name" value="Ribosomal_m50"/>
</dbReference>
<comment type="similarity">
    <text evidence="2">Belongs to the mitochondrion-specific ribosomal protein mL50 family.</text>
</comment>
<name>A0A9P8Q3J2_WICPI</name>
<dbReference type="GO" id="GO:0005840">
    <property type="term" value="C:ribosome"/>
    <property type="evidence" value="ECO:0007669"/>
    <property type="project" value="UniProtKB-KW"/>
</dbReference>
<reference evidence="7" key="1">
    <citation type="journal article" date="2021" name="Open Biol.">
        <title>Shared evolutionary footprints suggest mitochondrial oxidative damage underlies multiple complex I losses in fungi.</title>
        <authorList>
            <person name="Schikora-Tamarit M.A."/>
            <person name="Marcet-Houben M."/>
            <person name="Nosek J."/>
            <person name="Gabaldon T."/>
        </authorList>
    </citation>
    <scope>NUCLEOTIDE SEQUENCE</scope>
    <source>
        <strain evidence="7">CBS2887</strain>
    </source>
</reference>
<dbReference type="EMBL" id="JAEUBG010003037">
    <property type="protein sequence ID" value="KAH3683582.1"/>
    <property type="molecule type" value="Genomic_DNA"/>
</dbReference>
<evidence type="ECO:0000313" key="8">
    <source>
        <dbReference type="Proteomes" id="UP000774326"/>
    </source>
</evidence>
<keyword evidence="8" id="KW-1185">Reference proteome</keyword>
<proteinExistence type="inferred from homology"/>
<sequence length="236" mass="27479">MMIIARQTRGQARLIHTSSKRLGFMDWFQHKKDQESKQKVEKAKDIKEVISDAENNRVELKKIEKIEFIGKIKPDYESKPIEERLQGFKIEHWLNKQKITDSSEFQTLLLQTYTDLTQTPVSSLTEVNLSDLKLRFDYTLAVQSKSGHLIPDFQLSKLSTGAELFQYFERYLKTGEIHNYNPHHLDLSKLEFTAPNITVQKPVNSKQRKTKFRALLKEARAEEASKVDQLIESARA</sequence>
<organism evidence="7 8">
    <name type="scientific">Wickerhamomyces pijperi</name>
    <name type="common">Yeast</name>
    <name type="synonym">Pichia pijperi</name>
    <dbReference type="NCBI Taxonomy" id="599730"/>
    <lineage>
        <taxon>Eukaryota</taxon>
        <taxon>Fungi</taxon>
        <taxon>Dikarya</taxon>
        <taxon>Ascomycota</taxon>
        <taxon>Saccharomycotina</taxon>
        <taxon>Saccharomycetes</taxon>
        <taxon>Phaffomycetales</taxon>
        <taxon>Wickerhamomycetaceae</taxon>
        <taxon>Wickerhamomyces</taxon>
    </lineage>
</organism>
<dbReference type="Pfam" id="PF10501">
    <property type="entry name" value="Ribosomal_L50"/>
    <property type="match status" value="1"/>
</dbReference>
<dbReference type="GO" id="GO:1990904">
    <property type="term" value="C:ribonucleoprotein complex"/>
    <property type="evidence" value="ECO:0007669"/>
    <property type="project" value="UniProtKB-KW"/>
</dbReference>
<dbReference type="InterPro" id="IPR036736">
    <property type="entry name" value="ACP-like_sf"/>
</dbReference>
<dbReference type="Gene3D" id="1.10.1200.10">
    <property type="entry name" value="ACP-like"/>
    <property type="match status" value="1"/>
</dbReference>
<dbReference type="OrthoDB" id="3980895at2759"/>
<comment type="subcellular location">
    <subcellularLocation>
        <location evidence="1">Mitochondrion</location>
    </subcellularLocation>
</comment>
<evidence type="ECO:0000256" key="2">
    <source>
        <dbReference type="ARBA" id="ARBA00008860"/>
    </source>
</evidence>
<dbReference type="Proteomes" id="UP000774326">
    <property type="component" value="Unassembled WGS sequence"/>
</dbReference>
<evidence type="ECO:0000256" key="4">
    <source>
        <dbReference type="ARBA" id="ARBA00023128"/>
    </source>
</evidence>
<dbReference type="GO" id="GO:0005739">
    <property type="term" value="C:mitochondrion"/>
    <property type="evidence" value="ECO:0007669"/>
    <property type="project" value="UniProtKB-SubCell"/>
</dbReference>
<evidence type="ECO:0000256" key="6">
    <source>
        <dbReference type="ARBA" id="ARBA00035183"/>
    </source>
</evidence>
<dbReference type="AlphaFoldDB" id="A0A9P8Q3J2"/>
<evidence type="ECO:0000256" key="5">
    <source>
        <dbReference type="ARBA" id="ARBA00023274"/>
    </source>
</evidence>
<accession>A0A9P8Q3J2</accession>
<keyword evidence="3" id="KW-0689">Ribosomal protein</keyword>